<organism evidence="4 5">
    <name type="scientific">Fodinibacter luteus</name>
    <dbReference type="NCBI Taxonomy" id="552064"/>
    <lineage>
        <taxon>Bacteria</taxon>
        <taxon>Bacillati</taxon>
        <taxon>Actinomycetota</taxon>
        <taxon>Actinomycetes</taxon>
        <taxon>Micrococcales</taxon>
        <taxon>Intrasporangiaceae</taxon>
        <taxon>Fodinibacter (ex Wang et al. 2009)</taxon>
    </lineage>
</organism>
<feature type="transmembrane region" description="Helical" evidence="2">
    <location>
        <begin position="34"/>
        <end position="56"/>
    </location>
</feature>
<dbReference type="PROSITE" id="PS50072">
    <property type="entry name" value="CSA_PPIASE_2"/>
    <property type="match status" value="1"/>
</dbReference>
<evidence type="ECO:0000313" key="5">
    <source>
        <dbReference type="Proteomes" id="UP001500945"/>
    </source>
</evidence>
<reference evidence="5" key="1">
    <citation type="journal article" date="2019" name="Int. J. Syst. Evol. Microbiol.">
        <title>The Global Catalogue of Microorganisms (GCM) 10K type strain sequencing project: providing services to taxonomists for standard genome sequencing and annotation.</title>
        <authorList>
            <consortium name="The Broad Institute Genomics Platform"/>
            <consortium name="The Broad Institute Genome Sequencing Center for Infectious Disease"/>
            <person name="Wu L."/>
            <person name="Ma J."/>
        </authorList>
    </citation>
    <scope>NUCLEOTIDE SEQUENCE [LARGE SCALE GENOMIC DNA]</scope>
    <source>
        <strain evidence="5">JCM 17809</strain>
    </source>
</reference>
<dbReference type="RefSeq" id="WP_345207130.1">
    <property type="nucleotide sequence ID" value="NZ_BAABGM010000017.1"/>
</dbReference>
<proteinExistence type="predicted"/>
<feature type="domain" description="PPIase cyclophilin-type" evidence="3">
    <location>
        <begin position="106"/>
        <end position="258"/>
    </location>
</feature>
<dbReference type="EMBL" id="BAABGM010000017">
    <property type="protein sequence ID" value="GAA4409529.1"/>
    <property type="molecule type" value="Genomic_DNA"/>
</dbReference>
<protein>
    <recommendedName>
        <fullName evidence="3">PPIase cyclophilin-type domain-containing protein</fullName>
    </recommendedName>
</protein>
<evidence type="ECO:0000313" key="4">
    <source>
        <dbReference type="EMBL" id="GAA4409529.1"/>
    </source>
</evidence>
<keyword evidence="5" id="KW-1185">Reference proteome</keyword>
<dbReference type="InterPro" id="IPR044666">
    <property type="entry name" value="Cyclophilin_A-like"/>
</dbReference>
<comment type="caution">
    <text evidence="4">The sequence shown here is derived from an EMBL/GenBank/DDBJ whole genome shotgun (WGS) entry which is preliminary data.</text>
</comment>
<dbReference type="InterPro" id="IPR002130">
    <property type="entry name" value="Cyclophilin-type_PPIase_dom"/>
</dbReference>
<evidence type="ECO:0000259" key="3">
    <source>
        <dbReference type="PROSITE" id="PS50072"/>
    </source>
</evidence>
<dbReference type="SUPFAM" id="SSF50891">
    <property type="entry name" value="Cyclophilin-like"/>
    <property type="match status" value="1"/>
</dbReference>
<sequence>MTKEQERARARRRYERQQATLARREADRARRMRVAAIVGTVVVVLGGLALLGTVFASEEPATEPTTTIAGCDQPPAALGTAAQLELPDAATAEGKTFVGTIATNCGDIEVTLDGTKAPQAVASFVELARQNYWVNAPCHRLTTADSLKVLQCGDPTGTGQGTPGYGFAVENAPADGAYPRGTLAMARTADPEQGNGGQFFIVHGDSSLPDPDGYTVFGEVTAGLDIVDKIAAAGVAPGGSSPDDGFPAAPISILSVAVTEKKA</sequence>
<gene>
    <name evidence="4" type="ORF">GCM10023168_28350</name>
</gene>
<evidence type="ECO:0000256" key="2">
    <source>
        <dbReference type="SAM" id="Phobius"/>
    </source>
</evidence>
<keyword evidence="2" id="KW-1133">Transmembrane helix</keyword>
<evidence type="ECO:0000256" key="1">
    <source>
        <dbReference type="ARBA" id="ARBA00002388"/>
    </source>
</evidence>
<dbReference type="Pfam" id="PF00160">
    <property type="entry name" value="Pro_isomerase"/>
    <property type="match status" value="1"/>
</dbReference>
<dbReference type="PANTHER" id="PTHR45625">
    <property type="entry name" value="PEPTIDYL-PROLYL CIS-TRANS ISOMERASE-RELATED"/>
    <property type="match status" value="1"/>
</dbReference>
<dbReference type="PANTHER" id="PTHR45625:SF3">
    <property type="entry name" value="PEPTIDYL-PROLYL CIS-TRANS ISOMERASE B-RELATED"/>
    <property type="match status" value="1"/>
</dbReference>
<accession>A0ABP8KLV4</accession>
<keyword evidence="2" id="KW-0472">Membrane</keyword>
<name>A0ABP8KLV4_9MICO</name>
<dbReference type="Proteomes" id="UP001500945">
    <property type="component" value="Unassembled WGS sequence"/>
</dbReference>
<keyword evidence="2" id="KW-0812">Transmembrane</keyword>
<dbReference type="Gene3D" id="2.40.100.10">
    <property type="entry name" value="Cyclophilin-like"/>
    <property type="match status" value="1"/>
</dbReference>
<comment type="function">
    <text evidence="1">PPIases accelerate the folding of proteins. It catalyzes the cis-trans isomerization of proline imidic peptide bonds in oligopeptides.</text>
</comment>
<dbReference type="InterPro" id="IPR029000">
    <property type="entry name" value="Cyclophilin-like_dom_sf"/>
</dbReference>